<accession>A0A6V7GX63</accession>
<evidence type="ECO:0000313" key="2">
    <source>
        <dbReference type="Proteomes" id="UP000752696"/>
    </source>
</evidence>
<protein>
    <submittedName>
        <fullName evidence="1">Uncharacterized protein</fullName>
    </submittedName>
</protein>
<comment type="caution">
    <text evidence="1">The sequence shown here is derived from an EMBL/GenBank/DDBJ whole genome shotgun (WGS) entry which is preliminary data.</text>
</comment>
<reference evidence="1" key="1">
    <citation type="submission" date="2020-07" db="EMBL/GenBank/DDBJ databases">
        <authorList>
            <person name="Nazaruddin N."/>
        </authorList>
    </citation>
    <scope>NUCLEOTIDE SEQUENCE</scope>
</reference>
<dbReference type="EMBL" id="CAJDYZ010001511">
    <property type="protein sequence ID" value="CAD1468921.1"/>
    <property type="molecule type" value="Genomic_DNA"/>
</dbReference>
<proteinExistence type="predicted"/>
<keyword evidence="2" id="KW-1185">Reference proteome</keyword>
<gene>
    <name evidence="1" type="ORF">MHI_LOCUS85916</name>
</gene>
<feature type="non-terminal residue" evidence="1">
    <location>
        <position position="396"/>
    </location>
</feature>
<sequence length="396" mass="44106">YWMLRDEHAAEWTRGLDVILQVGETSDMAPAPEDFPKCGSARLVHSLRSDVLFDLPGFADRHAVLRAARDTIPSAQGLPRVCQDSRRPGFHPHIALAFNSHLNGDRPVEESTILQRLSSNRRVDDGLQSFSGIVACAIEVENVNVSPVSLIEADGQLARRRCGFVVLANGAEAALLLRLDVLELRNLLCSQGSEYRDVSHQWWQQVWSSYYPPPLQPPVMSADLISWLISMSIATTCLGCAVSANQVWNIVVESTTGARDMLAMTKCHANTWFKRMITSMVQSYWPPEEPPPIAKKTNAVINDSECSSICDECRSEISSDATNEIRREILPISYGTNWLPKPDFSGYKDAQRKVSMKSLHTVAVVNDVQDSQDDLSPRQLRYKRGCHTVIPSNSSD</sequence>
<dbReference type="OrthoDB" id="7696682at2759"/>
<name>A0A6V7GX63_9HYME</name>
<organism evidence="1 2">
    <name type="scientific">Heterotrigona itama</name>
    <dbReference type="NCBI Taxonomy" id="395501"/>
    <lineage>
        <taxon>Eukaryota</taxon>
        <taxon>Metazoa</taxon>
        <taxon>Ecdysozoa</taxon>
        <taxon>Arthropoda</taxon>
        <taxon>Hexapoda</taxon>
        <taxon>Insecta</taxon>
        <taxon>Pterygota</taxon>
        <taxon>Neoptera</taxon>
        <taxon>Endopterygota</taxon>
        <taxon>Hymenoptera</taxon>
        <taxon>Apocrita</taxon>
        <taxon>Aculeata</taxon>
        <taxon>Apoidea</taxon>
        <taxon>Anthophila</taxon>
        <taxon>Apidae</taxon>
        <taxon>Heterotrigona</taxon>
    </lineage>
</organism>
<evidence type="ECO:0000313" key="1">
    <source>
        <dbReference type="EMBL" id="CAD1468921.1"/>
    </source>
</evidence>
<feature type="non-terminal residue" evidence="1">
    <location>
        <position position="1"/>
    </location>
</feature>
<dbReference type="AlphaFoldDB" id="A0A6V7GX63"/>
<dbReference type="Proteomes" id="UP000752696">
    <property type="component" value="Unassembled WGS sequence"/>
</dbReference>